<dbReference type="EMBL" id="SMAK01000001">
    <property type="protein sequence ID" value="TCT13681.1"/>
    <property type="molecule type" value="Genomic_DNA"/>
</dbReference>
<keyword evidence="3" id="KW-1185">Reference proteome</keyword>
<evidence type="ECO:0000313" key="3">
    <source>
        <dbReference type="Proteomes" id="UP000295678"/>
    </source>
</evidence>
<dbReference type="RefSeq" id="WP_165926759.1">
    <property type="nucleotide sequence ID" value="NZ_SMAK01000001.1"/>
</dbReference>
<dbReference type="CDD" id="cd02440">
    <property type="entry name" value="AdoMet_MTases"/>
    <property type="match status" value="1"/>
</dbReference>
<dbReference type="Proteomes" id="UP000295678">
    <property type="component" value="Unassembled WGS sequence"/>
</dbReference>
<name>A0A4R3MIH3_9HYPH</name>
<comment type="caution">
    <text evidence="2">The sequence shown here is derived from an EMBL/GenBank/DDBJ whole genome shotgun (WGS) entry which is preliminary data.</text>
</comment>
<dbReference type="InterPro" id="IPR029063">
    <property type="entry name" value="SAM-dependent_MTases_sf"/>
</dbReference>
<protein>
    <submittedName>
        <fullName evidence="2">Methyltransferase family protein</fullName>
    </submittedName>
</protein>
<accession>A0A4R3MIH3</accession>
<keyword evidence="2" id="KW-0489">Methyltransferase</keyword>
<dbReference type="Gene3D" id="3.40.50.150">
    <property type="entry name" value="Vaccinia Virus protein VP39"/>
    <property type="match status" value="1"/>
</dbReference>
<dbReference type="GO" id="GO:0008168">
    <property type="term" value="F:methyltransferase activity"/>
    <property type="evidence" value="ECO:0007669"/>
    <property type="project" value="UniProtKB-KW"/>
</dbReference>
<sequence>MTVHASAAPDTIDTPLGPVPVSHRPCPACGTDNDDRAAGPFSRPPWSIKDCRTCGFVYLDPVPRYEALHATLSWEKSRESENRRRAAERPVSYRVSQALRKRNRLFPRRDIARMAEDSAPPGNVLDIGCAEGGRAMTLAEGYIPYGIEISADLARAADASFATRGGACIHAPALDGLKQFPDGFFTAAMLRSYLEHEVQPAEVLQELARALAPGGAAIVKVPNYASLNRRVTGRRWCGFRYPDHVNYFTPASLRAMAGRAGFAADFGLTGAIPTSDNMWAVLRRR</sequence>
<reference evidence="2 3" key="1">
    <citation type="submission" date="2019-03" db="EMBL/GenBank/DDBJ databases">
        <title>Genomic Encyclopedia of Type Strains, Phase IV (KMG-IV): sequencing the most valuable type-strain genomes for metagenomic binning, comparative biology and taxonomic classification.</title>
        <authorList>
            <person name="Goeker M."/>
        </authorList>
    </citation>
    <scope>NUCLEOTIDE SEQUENCE [LARGE SCALE GENOMIC DNA]</scope>
    <source>
        <strain evidence="2 3">DSM 19345</strain>
    </source>
</reference>
<organism evidence="2 3">
    <name type="scientific">Tepidamorphus gemmatus</name>
    <dbReference type="NCBI Taxonomy" id="747076"/>
    <lineage>
        <taxon>Bacteria</taxon>
        <taxon>Pseudomonadati</taxon>
        <taxon>Pseudomonadota</taxon>
        <taxon>Alphaproteobacteria</taxon>
        <taxon>Hyphomicrobiales</taxon>
        <taxon>Tepidamorphaceae</taxon>
        <taxon>Tepidamorphus</taxon>
    </lineage>
</organism>
<feature type="region of interest" description="Disordered" evidence="1">
    <location>
        <begin position="1"/>
        <end position="20"/>
    </location>
</feature>
<dbReference type="SUPFAM" id="SSF53335">
    <property type="entry name" value="S-adenosyl-L-methionine-dependent methyltransferases"/>
    <property type="match status" value="1"/>
</dbReference>
<evidence type="ECO:0000313" key="2">
    <source>
        <dbReference type="EMBL" id="TCT13681.1"/>
    </source>
</evidence>
<keyword evidence="2" id="KW-0808">Transferase</keyword>
<gene>
    <name evidence="2" type="ORF">EDC22_101552</name>
</gene>
<dbReference type="GO" id="GO:0032259">
    <property type="term" value="P:methylation"/>
    <property type="evidence" value="ECO:0007669"/>
    <property type="project" value="UniProtKB-KW"/>
</dbReference>
<evidence type="ECO:0000256" key="1">
    <source>
        <dbReference type="SAM" id="MobiDB-lite"/>
    </source>
</evidence>
<dbReference type="AlphaFoldDB" id="A0A4R3MIH3"/>
<proteinExistence type="predicted"/>
<dbReference type="Pfam" id="PF13489">
    <property type="entry name" value="Methyltransf_23"/>
    <property type="match status" value="1"/>
</dbReference>